<evidence type="ECO:0000313" key="3">
    <source>
        <dbReference type="Proteomes" id="UP001597128"/>
    </source>
</evidence>
<reference evidence="3" key="1">
    <citation type="journal article" date="2019" name="Int. J. Syst. Evol. Microbiol.">
        <title>The Global Catalogue of Microorganisms (GCM) 10K type strain sequencing project: providing services to taxonomists for standard genome sequencing and annotation.</title>
        <authorList>
            <consortium name="The Broad Institute Genomics Platform"/>
            <consortium name="The Broad Institute Genome Sequencing Center for Infectious Disease"/>
            <person name="Wu L."/>
            <person name="Ma J."/>
        </authorList>
    </citation>
    <scope>NUCLEOTIDE SEQUENCE [LARGE SCALE GENOMIC DNA]</scope>
    <source>
        <strain evidence="3">CCUG 58412</strain>
    </source>
</reference>
<evidence type="ECO:0000313" key="2">
    <source>
        <dbReference type="EMBL" id="MFD0914631.1"/>
    </source>
</evidence>
<keyword evidence="3" id="KW-1185">Reference proteome</keyword>
<dbReference type="EMBL" id="JBHTKB010000003">
    <property type="protein sequence ID" value="MFD0914631.1"/>
    <property type="molecule type" value="Genomic_DNA"/>
</dbReference>
<organism evidence="2 3">
    <name type="scientific">Methylophilus luteus</name>
    <dbReference type="NCBI Taxonomy" id="640108"/>
    <lineage>
        <taxon>Bacteria</taxon>
        <taxon>Pseudomonadati</taxon>
        <taxon>Pseudomonadota</taxon>
        <taxon>Betaproteobacteria</taxon>
        <taxon>Nitrosomonadales</taxon>
        <taxon>Methylophilaceae</taxon>
        <taxon>Methylophilus</taxon>
    </lineage>
</organism>
<dbReference type="RefSeq" id="WP_379058697.1">
    <property type="nucleotide sequence ID" value="NZ_JBHTKB010000003.1"/>
</dbReference>
<keyword evidence="1" id="KW-1133">Transmembrane helix</keyword>
<keyword evidence="1" id="KW-0472">Membrane</keyword>
<sequence length="208" mass="24204">MIKREYWWHLRWFLAAWLLLVALGLALLGFNLFRHSASIDELNRLQQQLHATRAQMQRNSSYQAPVDFYLTHHTRWQQQGWHRSADPQQWAAAWLGLQQQWQLPHMQYEIQPAIHCVAAACDAYWPGTPVSGLALTVTTVQMRWSVSHEAEVLDWLQRLQHMYDGMLLVRGCRWALAEATDLIASQCELQLFDFASMWPVAAEATCCE</sequence>
<proteinExistence type="predicted"/>
<accession>A0ABW3F842</accession>
<evidence type="ECO:0000256" key="1">
    <source>
        <dbReference type="SAM" id="Phobius"/>
    </source>
</evidence>
<keyword evidence="1" id="KW-0812">Transmembrane</keyword>
<comment type="caution">
    <text evidence="2">The sequence shown here is derived from an EMBL/GenBank/DDBJ whole genome shotgun (WGS) entry which is preliminary data.</text>
</comment>
<dbReference type="Proteomes" id="UP001597128">
    <property type="component" value="Unassembled WGS sequence"/>
</dbReference>
<feature type="transmembrane region" description="Helical" evidence="1">
    <location>
        <begin position="12"/>
        <end position="33"/>
    </location>
</feature>
<protein>
    <submittedName>
        <fullName evidence="2">Uncharacterized protein</fullName>
    </submittedName>
</protein>
<name>A0ABW3F842_9PROT</name>
<gene>
    <name evidence="2" type="ORF">ACFQ1Z_13810</name>
</gene>